<dbReference type="PROSITE" id="PS51704">
    <property type="entry name" value="GP_PDE"/>
    <property type="match status" value="1"/>
</dbReference>
<dbReference type="EMBL" id="AP012052">
    <property type="protein sequence ID" value="BAJ76543.1"/>
    <property type="molecule type" value="Genomic_DNA"/>
</dbReference>
<dbReference type="OrthoDB" id="5241788at2"/>
<dbReference type="RefSeq" id="WP_013586665.1">
    <property type="nucleotide sequence ID" value="NC_015125.1"/>
</dbReference>
<dbReference type="GO" id="GO:0006629">
    <property type="term" value="P:lipid metabolic process"/>
    <property type="evidence" value="ECO:0007669"/>
    <property type="project" value="InterPro"/>
</dbReference>
<proteinExistence type="predicted"/>
<dbReference type="GO" id="GO:0008081">
    <property type="term" value="F:phosphoric diester hydrolase activity"/>
    <property type="evidence" value="ECO:0007669"/>
    <property type="project" value="InterPro"/>
</dbReference>
<dbReference type="InterPro" id="IPR030395">
    <property type="entry name" value="GP_PDE_dom"/>
</dbReference>
<evidence type="ECO:0000259" key="1">
    <source>
        <dbReference type="PROSITE" id="PS51704"/>
    </source>
</evidence>
<sequence length="266" mass="28023">MIRSIAPRHPYFAAGDPPRVLAHRGLVTADAAALGIVENSFAAVAEAHAAGLVYVESDCHLTADGVVVLFHDDDLDRVTGDPRRIADVRLHELEEVMADRGGLITLEQALEAFPETHFNLDVKAEAAAEPVGRLVAPHADRVLLTSFSDDRRHRALAAAASVGGALAPATSPGSATVARVVAAVATGIGPLVRRALRGIDALQIPERQGRIRVVSPRLIDAAHASGVEVHVWTVNDEADMSRLLDAGVDGLVTDRGDAARALVNSR</sequence>
<evidence type="ECO:0000313" key="3">
    <source>
        <dbReference type="Proteomes" id="UP000008975"/>
    </source>
</evidence>
<dbReference type="Proteomes" id="UP000008975">
    <property type="component" value="Chromosome"/>
</dbReference>
<evidence type="ECO:0000313" key="2">
    <source>
        <dbReference type="EMBL" id="BAJ76543.1"/>
    </source>
</evidence>
<dbReference type="PANTHER" id="PTHR46211:SF1">
    <property type="entry name" value="GLYCEROPHOSPHODIESTER PHOSPHODIESTERASE, CYTOPLASMIC"/>
    <property type="match status" value="1"/>
</dbReference>
<name>E8NG72_MICTS</name>
<feature type="domain" description="GP-PDE" evidence="1">
    <location>
        <begin position="18"/>
        <end position="263"/>
    </location>
</feature>
<protein>
    <submittedName>
        <fullName evidence="2">Glycerophosphoryl diester phosphodiesterase</fullName>
    </submittedName>
</protein>
<dbReference type="AlphaFoldDB" id="E8NG72"/>
<dbReference type="eggNOG" id="COG0584">
    <property type="taxonomic scope" value="Bacteria"/>
</dbReference>
<reference evidence="2 3" key="1">
    <citation type="journal article" date="2011" name="J. Bacteriol.">
        <title>Genome sequence of Microbacterium testaceum StLB037, an N-acylhomoserine lactone-degrading bacterium isolated from potato leaves.</title>
        <authorList>
            <person name="Morohoshi T."/>
            <person name="Wang W.-Z."/>
            <person name="Someya N."/>
            <person name="Ikeda T."/>
        </authorList>
    </citation>
    <scope>NUCLEOTIDE SEQUENCE [LARGE SCALE GENOMIC DNA]</scope>
    <source>
        <strain evidence="2 3">StLB037</strain>
    </source>
</reference>
<dbReference type="PANTHER" id="PTHR46211">
    <property type="entry name" value="GLYCEROPHOSPHORYL DIESTER PHOSPHODIESTERASE"/>
    <property type="match status" value="1"/>
</dbReference>
<dbReference type="Gene3D" id="3.20.20.190">
    <property type="entry name" value="Phosphatidylinositol (PI) phosphodiesterase"/>
    <property type="match status" value="1"/>
</dbReference>
<dbReference type="HOGENOM" id="CLU_030006_3_6_11"/>
<organism evidence="2 3">
    <name type="scientific">Microbacterium testaceum (strain StLB037)</name>
    <dbReference type="NCBI Taxonomy" id="979556"/>
    <lineage>
        <taxon>Bacteria</taxon>
        <taxon>Bacillati</taxon>
        <taxon>Actinomycetota</taxon>
        <taxon>Actinomycetes</taxon>
        <taxon>Micrococcales</taxon>
        <taxon>Microbacteriaceae</taxon>
        <taxon>Microbacterium</taxon>
    </lineage>
</organism>
<dbReference type="KEGG" id="mts:MTES_3579"/>
<reference key="2">
    <citation type="submission" date="2011-02" db="EMBL/GenBank/DDBJ databases">
        <title>Genome sequence of Microbacterium testaceum StLB037.</title>
        <authorList>
            <person name="Morohoshi T."/>
            <person name="Wang W.Z."/>
            <person name="Someya N."/>
            <person name="Ikeda T."/>
        </authorList>
    </citation>
    <scope>NUCLEOTIDE SEQUENCE</scope>
    <source>
        <strain>StLB037</strain>
    </source>
</reference>
<dbReference type="InterPro" id="IPR017946">
    <property type="entry name" value="PLC-like_Pdiesterase_TIM-brl"/>
</dbReference>
<dbReference type="Pfam" id="PF03009">
    <property type="entry name" value="GDPD"/>
    <property type="match status" value="1"/>
</dbReference>
<dbReference type="SUPFAM" id="SSF51695">
    <property type="entry name" value="PLC-like phosphodiesterases"/>
    <property type="match status" value="1"/>
</dbReference>
<dbReference type="STRING" id="979556.MTES_3579"/>
<gene>
    <name evidence="2" type="ordered locus">MTES_3579</name>
</gene>
<accession>E8NG72</accession>